<protein>
    <submittedName>
        <fullName evidence="1">Uncharacterized protein</fullName>
    </submittedName>
</protein>
<dbReference type="EMBL" id="JGDJ01000288">
    <property type="protein sequence ID" value="EXZ26386.1"/>
    <property type="molecule type" value="Genomic_DNA"/>
</dbReference>
<dbReference type="AlphaFoldDB" id="A0A016AD52"/>
<gene>
    <name evidence="1" type="ORF">M136_4523</name>
</gene>
<comment type="caution">
    <text evidence="1">The sequence shown here is derived from an EMBL/GenBank/DDBJ whole genome shotgun (WGS) entry which is preliminary data.</text>
</comment>
<proteinExistence type="predicted"/>
<accession>A0A016AD52</accession>
<evidence type="ECO:0000313" key="2">
    <source>
        <dbReference type="Proteomes" id="UP000022082"/>
    </source>
</evidence>
<dbReference type="GeneID" id="31797522"/>
<organism evidence="1 2">
    <name type="scientific">Bacteroides fragilis str. S36L11</name>
    <dbReference type="NCBI Taxonomy" id="1339327"/>
    <lineage>
        <taxon>Bacteria</taxon>
        <taxon>Pseudomonadati</taxon>
        <taxon>Bacteroidota</taxon>
        <taxon>Bacteroidia</taxon>
        <taxon>Bacteroidales</taxon>
        <taxon>Bacteroidaceae</taxon>
        <taxon>Bacteroides</taxon>
    </lineage>
</organism>
<dbReference type="PATRIC" id="fig|1339327.3.peg.5008"/>
<evidence type="ECO:0000313" key="1">
    <source>
        <dbReference type="EMBL" id="EXZ26386.1"/>
    </source>
</evidence>
<dbReference type="Proteomes" id="UP000022082">
    <property type="component" value="Unassembled WGS sequence"/>
</dbReference>
<sequence length="66" mass="7659">MEKYYRMVINLYKEVLLINRVNPDRVLDAQREISNAITTAIITNEPTGELELLKSDIENLKSHISQ</sequence>
<dbReference type="RefSeq" id="WP_005650570.1">
    <property type="nucleotide sequence ID" value="NZ_JGDJ01000288.1"/>
</dbReference>
<reference evidence="1 2" key="1">
    <citation type="submission" date="2014-02" db="EMBL/GenBank/DDBJ databases">
        <authorList>
            <person name="Sears C."/>
            <person name="Carroll K."/>
            <person name="Sack B.R."/>
            <person name="Qadri F."/>
            <person name="Myers L.L."/>
            <person name="Chung G.-T."/>
            <person name="Escheverria P."/>
            <person name="Fraser C.M."/>
            <person name="Sadzewicz L."/>
            <person name="Shefchek K.A."/>
            <person name="Tallon L."/>
            <person name="Das S.P."/>
            <person name="Daugherty S."/>
            <person name="Mongodin E.F."/>
        </authorList>
    </citation>
    <scope>NUCLEOTIDE SEQUENCE [LARGE SCALE GENOMIC DNA]</scope>
    <source>
        <strain evidence="1 2">S36L11</strain>
    </source>
</reference>
<name>A0A016AD52_BACFG</name>